<gene>
    <name evidence="9" type="ORF">J2792_002800</name>
</gene>
<dbReference type="Proteomes" id="UP001184150">
    <property type="component" value="Unassembled WGS sequence"/>
</dbReference>
<reference evidence="9 10" key="1">
    <citation type="submission" date="2023-07" db="EMBL/GenBank/DDBJ databases">
        <title>Sorghum-associated microbial communities from plants grown in Nebraska, USA.</title>
        <authorList>
            <person name="Schachtman D."/>
        </authorList>
    </citation>
    <scope>NUCLEOTIDE SEQUENCE [LARGE SCALE GENOMIC DNA]</scope>
    <source>
        <strain evidence="9 10">DS1027</strain>
    </source>
</reference>
<dbReference type="Gene3D" id="3.40.50.300">
    <property type="entry name" value="P-loop containing nucleotide triphosphate hydrolases"/>
    <property type="match status" value="2"/>
</dbReference>
<dbReference type="PANTHER" id="PTHR37937">
    <property type="entry name" value="CONJUGATIVE TRANSFER: DNA TRANSPORT"/>
    <property type="match status" value="1"/>
</dbReference>
<comment type="subcellular location">
    <subcellularLocation>
        <location evidence="1">Cell membrane</location>
        <topology evidence="1">Multi-pass membrane protein</topology>
    </subcellularLocation>
</comment>
<dbReference type="CDD" id="cd01127">
    <property type="entry name" value="TrwB_TraG_TraD_VirD4"/>
    <property type="match status" value="1"/>
</dbReference>
<evidence type="ECO:0000259" key="8">
    <source>
        <dbReference type="Pfam" id="PF10412"/>
    </source>
</evidence>
<dbReference type="PANTHER" id="PTHR37937:SF1">
    <property type="entry name" value="CONJUGATIVE TRANSFER: DNA TRANSPORT"/>
    <property type="match status" value="1"/>
</dbReference>
<evidence type="ECO:0000256" key="3">
    <source>
        <dbReference type="ARBA" id="ARBA00022692"/>
    </source>
</evidence>
<keyword evidence="9" id="KW-0067">ATP-binding</keyword>
<name>A0ABU1MNT1_9SPHN</name>
<comment type="caution">
    <text evidence="9">The sequence shown here is derived from an EMBL/GenBank/DDBJ whole genome shotgun (WGS) entry which is preliminary data.</text>
</comment>
<dbReference type="InterPro" id="IPR051539">
    <property type="entry name" value="T4SS-coupling_protein"/>
</dbReference>
<feature type="compositionally biased region" description="Pro residues" evidence="6">
    <location>
        <begin position="597"/>
        <end position="614"/>
    </location>
</feature>
<protein>
    <submittedName>
        <fullName evidence="9">Energy-coupling factor transporter ATP-binding protein EcfA2</fullName>
    </submittedName>
</protein>
<feature type="compositionally biased region" description="Low complexity" evidence="6">
    <location>
        <begin position="627"/>
        <end position="636"/>
    </location>
</feature>
<dbReference type="InterPro" id="IPR019476">
    <property type="entry name" value="T4SS_TraD_DNA-bd"/>
</dbReference>
<dbReference type="SUPFAM" id="SSF52540">
    <property type="entry name" value="P-loop containing nucleoside triphosphate hydrolases"/>
    <property type="match status" value="1"/>
</dbReference>
<evidence type="ECO:0000313" key="10">
    <source>
        <dbReference type="Proteomes" id="UP001184150"/>
    </source>
</evidence>
<dbReference type="InterPro" id="IPR027417">
    <property type="entry name" value="P-loop_NTPase"/>
</dbReference>
<evidence type="ECO:0000256" key="4">
    <source>
        <dbReference type="ARBA" id="ARBA00022989"/>
    </source>
</evidence>
<evidence type="ECO:0000256" key="7">
    <source>
        <dbReference type="SAM" id="Phobius"/>
    </source>
</evidence>
<dbReference type="GO" id="GO:0005524">
    <property type="term" value="F:ATP binding"/>
    <property type="evidence" value="ECO:0007669"/>
    <property type="project" value="UniProtKB-KW"/>
</dbReference>
<keyword evidence="9" id="KW-0547">Nucleotide-binding</keyword>
<keyword evidence="3 7" id="KW-0812">Transmembrane</keyword>
<evidence type="ECO:0000256" key="6">
    <source>
        <dbReference type="SAM" id="MobiDB-lite"/>
    </source>
</evidence>
<feature type="region of interest" description="Disordered" evidence="6">
    <location>
        <begin position="589"/>
        <end position="636"/>
    </location>
</feature>
<feature type="domain" description="Type IV secretion system coupling protein TraD DNA-binding" evidence="8">
    <location>
        <begin position="172"/>
        <end position="563"/>
    </location>
</feature>
<keyword evidence="10" id="KW-1185">Reference proteome</keyword>
<dbReference type="RefSeq" id="WP_169050098.1">
    <property type="nucleotide sequence ID" value="NZ_JAVDRD010000007.1"/>
</dbReference>
<sequence>MTAAPDRRIHADALHRQQQTRSLARGKRQAIALAVAVALGGITLTCVGAGRDAMVAAETYHWAAFKLRVVSAWASDTGVDVHRGRAIDKDRSARAIIAHPYFQRCARQVRIWAGGGSALGFAGWLGFLLAQRSVMARRRRRLLADRWMAGTVLASEQQLAQRTGEEAGPSPLSIGTVPIPARLETRHLAMIGTTGSGKTTALRQLLDGIEARGQAALVYDTSGEFIAHYYRPERGDIILNPFDARCAFWSPFAEIAHPADADRIAHQLITETGQHDSDVWLDTSRILVANMLRALWREKACTLADLRHALQTRTKDDLKAWLASSSSARTFADDADRATGSVLFMLAKAADLIQFLRVEDSGAAPFAFRDFIHGLDQREGARPWIFVPRKEDYFEAAKPLLACWLDCAASAVLGLPPAPERRIWFVLDELADLPRVDNLARLLPEGRKFGAAVILTFQALGQMQHRYGAQLAESILGCCNTKLFLQTIDGETQQWASRAIGDCEVEIQTMTDALGEGDEGPRTTLGRTRKIRPAVIASELRLPKFEGFLLFPDGLPVARITLTADHVVRRGPARAPGFVAGDPRHTLWEKAAAARPSPAPVPASPSEPDPPPSAAPRQGSRRRLARRSSPADQGPV</sequence>
<dbReference type="Pfam" id="PF10412">
    <property type="entry name" value="TrwB_AAD_bind"/>
    <property type="match status" value="1"/>
</dbReference>
<accession>A0ABU1MNT1</accession>
<keyword evidence="5 7" id="KW-0472">Membrane</keyword>
<keyword evidence="4 7" id="KW-1133">Transmembrane helix</keyword>
<organism evidence="9 10">
    <name type="scientific">Novosphingobium capsulatum</name>
    <dbReference type="NCBI Taxonomy" id="13688"/>
    <lineage>
        <taxon>Bacteria</taxon>
        <taxon>Pseudomonadati</taxon>
        <taxon>Pseudomonadota</taxon>
        <taxon>Alphaproteobacteria</taxon>
        <taxon>Sphingomonadales</taxon>
        <taxon>Sphingomonadaceae</taxon>
        <taxon>Novosphingobium</taxon>
    </lineage>
</organism>
<feature type="transmembrane region" description="Helical" evidence="7">
    <location>
        <begin position="111"/>
        <end position="130"/>
    </location>
</feature>
<dbReference type="EMBL" id="JAVDRD010000007">
    <property type="protein sequence ID" value="MDR6511917.1"/>
    <property type="molecule type" value="Genomic_DNA"/>
</dbReference>
<evidence type="ECO:0000256" key="5">
    <source>
        <dbReference type="ARBA" id="ARBA00023136"/>
    </source>
</evidence>
<evidence type="ECO:0000256" key="1">
    <source>
        <dbReference type="ARBA" id="ARBA00004651"/>
    </source>
</evidence>
<evidence type="ECO:0000256" key="2">
    <source>
        <dbReference type="ARBA" id="ARBA00022475"/>
    </source>
</evidence>
<keyword evidence="2" id="KW-1003">Cell membrane</keyword>
<evidence type="ECO:0000313" key="9">
    <source>
        <dbReference type="EMBL" id="MDR6511917.1"/>
    </source>
</evidence>
<proteinExistence type="predicted"/>